<dbReference type="GO" id="GO:0090729">
    <property type="term" value="F:toxin activity"/>
    <property type="evidence" value="ECO:0007669"/>
    <property type="project" value="UniProtKB-KW"/>
</dbReference>
<dbReference type="AlphaFoldDB" id="A0A1T0AW53"/>
<organism evidence="6 7">
    <name type="scientific">[Haemophilus] felis</name>
    <dbReference type="NCBI Taxonomy" id="123822"/>
    <lineage>
        <taxon>Bacteria</taxon>
        <taxon>Pseudomonadati</taxon>
        <taxon>Pseudomonadota</taxon>
        <taxon>Gammaproteobacteria</taxon>
        <taxon>Pasteurellales</taxon>
        <taxon>Pasteurellaceae</taxon>
    </lineage>
</organism>
<comment type="subcellular location">
    <subcellularLocation>
        <location evidence="1">Target cell</location>
        <location evidence="1">Target cell cytoplasm</location>
    </subcellularLocation>
</comment>
<comment type="caution">
    <text evidence="6">The sequence shown here is derived from an EMBL/GenBank/DDBJ whole genome shotgun (WGS) entry which is preliminary data.</text>
</comment>
<evidence type="ECO:0000256" key="4">
    <source>
        <dbReference type="ARBA" id="ARBA00023026"/>
    </source>
</evidence>
<evidence type="ECO:0000313" key="7">
    <source>
        <dbReference type="Proteomes" id="UP000190023"/>
    </source>
</evidence>
<evidence type="ECO:0000256" key="3">
    <source>
        <dbReference type="ARBA" id="ARBA00022913"/>
    </source>
</evidence>
<dbReference type="Proteomes" id="UP000190023">
    <property type="component" value="Unassembled WGS sequence"/>
</dbReference>
<keyword evidence="7" id="KW-1185">Reference proteome</keyword>
<keyword evidence="4" id="KW-0843">Virulence</keyword>
<accession>A0A1T0AW53</accession>
<keyword evidence="2" id="KW-0800">Toxin</keyword>
<feature type="domain" description="VENN motif-containing" evidence="5">
    <location>
        <begin position="23"/>
        <end position="74"/>
    </location>
</feature>
<protein>
    <recommendedName>
        <fullName evidence="5">VENN motif-containing domain-containing protein</fullName>
    </recommendedName>
</protein>
<dbReference type="EMBL" id="MUYB01000044">
    <property type="protein sequence ID" value="OOS01664.1"/>
    <property type="molecule type" value="Genomic_DNA"/>
</dbReference>
<proteinExistence type="predicted"/>
<sequence>MAGVGELSAPILSKALYGNKKTNELTDAEKQQVLNLSKLVAGIASGLTATGNSAENIATISQGMKIAENAVENN</sequence>
<reference evidence="6 7" key="1">
    <citation type="submission" date="2017-02" db="EMBL/GenBank/DDBJ databases">
        <title>Draft genome sequence of Haemophilus felis CCUG 31170 type strain.</title>
        <authorList>
            <person name="Engstrom-Jakobsson H."/>
            <person name="Salva-Serra F."/>
            <person name="Thorell K."/>
            <person name="Gonzales-Siles L."/>
            <person name="Karlsson R."/>
            <person name="Boulund F."/>
            <person name="Engstrand L."/>
            <person name="Kristiansson E."/>
            <person name="Moore E."/>
        </authorList>
    </citation>
    <scope>NUCLEOTIDE SEQUENCE [LARGE SCALE GENOMIC DNA]</scope>
    <source>
        <strain evidence="6 7">CCUG 31170</strain>
    </source>
</reference>
<name>A0A1T0AW53_9PAST</name>
<gene>
    <name evidence="6" type="ORF">B0188_09595</name>
</gene>
<evidence type="ECO:0000256" key="2">
    <source>
        <dbReference type="ARBA" id="ARBA00022656"/>
    </source>
</evidence>
<keyword evidence="3" id="KW-1266">Target cell cytoplasm</keyword>
<evidence type="ECO:0000256" key="1">
    <source>
        <dbReference type="ARBA" id="ARBA00004219"/>
    </source>
</evidence>
<dbReference type="InterPro" id="IPR006914">
    <property type="entry name" value="VENN_dom"/>
</dbReference>
<evidence type="ECO:0000313" key="6">
    <source>
        <dbReference type="EMBL" id="OOS01664.1"/>
    </source>
</evidence>
<feature type="non-terminal residue" evidence="6">
    <location>
        <position position="74"/>
    </location>
</feature>
<evidence type="ECO:0000259" key="5">
    <source>
        <dbReference type="Pfam" id="PF04829"/>
    </source>
</evidence>
<dbReference type="Pfam" id="PF04829">
    <property type="entry name" value="PT-VENN"/>
    <property type="match status" value="1"/>
</dbReference>